<keyword evidence="7" id="KW-0472">Membrane</keyword>
<dbReference type="AlphaFoldDB" id="A0AB37UJY0"/>
<feature type="domain" description="Cytochrome c" evidence="8">
    <location>
        <begin position="509"/>
        <end position="683"/>
    </location>
</feature>
<keyword evidence="4" id="KW-0560">Oxidoreductase</keyword>
<protein>
    <recommendedName>
        <fullName evidence="8">Cytochrome c domain-containing protein</fullName>
    </recommendedName>
</protein>
<dbReference type="PANTHER" id="PTHR30600">
    <property type="entry name" value="CYTOCHROME C PEROXIDASE-RELATED"/>
    <property type="match status" value="1"/>
</dbReference>
<keyword evidence="3 6" id="KW-0479">Metal-binding</keyword>
<dbReference type="GO" id="GO:0004130">
    <property type="term" value="F:cytochrome-c peroxidase activity"/>
    <property type="evidence" value="ECO:0007669"/>
    <property type="project" value="TreeGrafter"/>
</dbReference>
<dbReference type="Pfam" id="PF03150">
    <property type="entry name" value="CCP_MauG"/>
    <property type="match status" value="1"/>
</dbReference>
<evidence type="ECO:0000256" key="2">
    <source>
        <dbReference type="ARBA" id="ARBA00022617"/>
    </source>
</evidence>
<dbReference type="Gene3D" id="1.10.760.10">
    <property type="entry name" value="Cytochrome c-like domain"/>
    <property type="match status" value="2"/>
</dbReference>
<gene>
    <name evidence="9" type="ORF">DSM107010_29920</name>
</gene>
<keyword evidence="10" id="KW-1185">Reference proteome</keyword>
<evidence type="ECO:0000256" key="1">
    <source>
        <dbReference type="ARBA" id="ARBA00004196"/>
    </source>
</evidence>
<keyword evidence="5 6" id="KW-0408">Iron</keyword>
<evidence type="ECO:0000259" key="8">
    <source>
        <dbReference type="PROSITE" id="PS51007"/>
    </source>
</evidence>
<dbReference type="Proteomes" id="UP000282574">
    <property type="component" value="Unassembled WGS sequence"/>
</dbReference>
<dbReference type="PROSITE" id="PS51007">
    <property type="entry name" value="CYTC"/>
    <property type="match status" value="1"/>
</dbReference>
<dbReference type="GO" id="GO:0020037">
    <property type="term" value="F:heme binding"/>
    <property type="evidence" value="ECO:0007669"/>
    <property type="project" value="InterPro"/>
</dbReference>
<dbReference type="InterPro" id="IPR036909">
    <property type="entry name" value="Cyt_c-like_dom_sf"/>
</dbReference>
<evidence type="ECO:0000256" key="3">
    <source>
        <dbReference type="ARBA" id="ARBA00022723"/>
    </source>
</evidence>
<proteinExistence type="predicted"/>
<feature type="transmembrane region" description="Helical" evidence="7">
    <location>
        <begin position="61"/>
        <end position="81"/>
    </location>
</feature>
<comment type="caution">
    <text evidence="9">The sequence shown here is derived from an EMBL/GenBank/DDBJ whole genome shotgun (WGS) entry which is preliminary data.</text>
</comment>
<organism evidence="9 10">
    <name type="scientific">Chroococcidiopsis cubana SAG 39.79</name>
    <dbReference type="NCBI Taxonomy" id="388085"/>
    <lineage>
        <taxon>Bacteria</taxon>
        <taxon>Bacillati</taxon>
        <taxon>Cyanobacteriota</taxon>
        <taxon>Cyanophyceae</taxon>
        <taxon>Chroococcidiopsidales</taxon>
        <taxon>Chroococcidiopsidaceae</taxon>
        <taxon>Chroococcidiopsis</taxon>
    </lineage>
</organism>
<name>A0AB37UJY0_9CYAN</name>
<dbReference type="SUPFAM" id="SSF46626">
    <property type="entry name" value="Cytochrome c"/>
    <property type="match status" value="2"/>
</dbReference>
<evidence type="ECO:0000313" key="10">
    <source>
        <dbReference type="Proteomes" id="UP000282574"/>
    </source>
</evidence>
<evidence type="ECO:0000256" key="7">
    <source>
        <dbReference type="SAM" id="Phobius"/>
    </source>
</evidence>
<accession>A0AB37UJY0</accession>
<dbReference type="InterPro" id="IPR004852">
    <property type="entry name" value="Di-haem_cyt_c_peroxidsae"/>
</dbReference>
<keyword evidence="7" id="KW-1133">Transmembrane helix</keyword>
<sequence length="754" mass="82144">MSHGLKHKPPNELSNKENETVFYRFVARFFAKLAATFLAGIRLFTSFLARQIGGDRLSRKLKTSITIALLVIFTVLTGHTVSAQVGSPPIVPLNQVSIPEPDNIGEFIRNKTAAIALGKTLFWDMQLGTDGNVTCATCHFKAGADSRSKNQINPGLKAGDRVFNLVGAPNYQLTAADFPFHQLEDPNNIASRVISDSNDIAGSQGVFRADFVDIVPGSDKDNVTPQPDDIFRVQGINTRRVTDRHSPSVIDAVFNFRNFWDGSAQNIFNGVDRSGLRNPEALVLQATNRRRLRDVPVRIKNSSLASQAVAPITTAVETAAEDLPIAPLVIDLSDTDNTVRVRDTNGNLVDSNSADIAASTDAIAETSATTAQSTRRRIIRRIGRKAGKKLLALPPLAKQRVAADDSVLGAFSKAPQPGLNKTYEQMIQEAFQPQWWDSNMVIRVNPNTGRRRFYRRPRNRPLSTIEYTLAEYNFSLFFGLAVQAYESTLVSSQTPFDQFLAGNRSAFTPQQQQGWQLFTRRGCIGCHASTELTAASFRNVSGRGRIGRAPIPGTPVEDTGFFAIGVRPPQEDVALGADDGFGNSLSEARLAQQGKFSQLLGENPPTLDPPLSPSDSILANGAFKTPGLRNVELTAPYFHNGGTLTLEQVIDFYSRGGDFGGLPVLNLTTNEKQAFVAFLRGLTDERVRFQRAPFDHPQLFVPNGHPGNQNAVVNDGKGQATDDLLEIPAVGRNGGNPIPDFLSNFSTTGTTLSQ</sequence>
<feature type="transmembrane region" description="Helical" evidence="7">
    <location>
        <begin position="29"/>
        <end position="49"/>
    </location>
</feature>
<dbReference type="EMBL" id="RSCK01000022">
    <property type="protein sequence ID" value="RUT11665.1"/>
    <property type="molecule type" value="Genomic_DNA"/>
</dbReference>
<evidence type="ECO:0000313" key="9">
    <source>
        <dbReference type="EMBL" id="RUT11665.1"/>
    </source>
</evidence>
<reference evidence="9 10" key="1">
    <citation type="journal article" date="2019" name="Genome Biol. Evol.">
        <title>Day and night: Metabolic profiles and evolutionary relationships of six axenic non-marine cyanobacteria.</title>
        <authorList>
            <person name="Will S.E."/>
            <person name="Henke P."/>
            <person name="Boedeker C."/>
            <person name="Huang S."/>
            <person name="Brinkmann H."/>
            <person name="Rohde M."/>
            <person name="Jarek M."/>
            <person name="Friedl T."/>
            <person name="Seufert S."/>
            <person name="Schumacher M."/>
            <person name="Overmann J."/>
            <person name="Neumann-Schaal M."/>
            <person name="Petersen J."/>
        </authorList>
    </citation>
    <scope>NUCLEOTIDE SEQUENCE [LARGE SCALE GENOMIC DNA]</scope>
    <source>
        <strain evidence="9 10">SAG 39.79</strain>
    </source>
</reference>
<keyword evidence="2 6" id="KW-0349">Heme</keyword>
<dbReference type="GO" id="GO:0046872">
    <property type="term" value="F:metal ion binding"/>
    <property type="evidence" value="ECO:0007669"/>
    <property type="project" value="UniProtKB-KW"/>
</dbReference>
<dbReference type="InterPro" id="IPR051395">
    <property type="entry name" value="Cytochrome_c_Peroxidase/MauG"/>
</dbReference>
<evidence type="ECO:0000256" key="5">
    <source>
        <dbReference type="ARBA" id="ARBA00023004"/>
    </source>
</evidence>
<dbReference type="InterPro" id="IPR009056">
    <property type="entry name" value="Cyt_c-like_dom"/>
</dbReference>
<evidence type="ECO:0000256" key="4">
    <source>
        <dbReference type="ARBA" id="ARBA00023002"/>
    </source>
</evidence>
<evidence type="ECO:0000256" key="6">
    <source>
        <dbReference type="PROSITE-ProRule" id="PRU00433"/>
    </source>
</evidence>
<keyword evidence="7" id="KW-0812">Transmembrane</keyword>
<comment type="subcellular location">
    <subcellularLocation>
        <location evidence="1">Cell envelope</location>
    </subcellularLocation>
</comment>
<dbReference type="GO" id="GO:0030313">
    <property type="term" value="C:cell envelope"/>
    <property type="evidence" value="ECO:0007669"/>
    <property type="project" value="UniProtKB-SubCell"/>
</dbReference>
<dbReference type="RefSeq" id="WP_127023312.1">
    <property type="nucleotide sequence ID" value="NZ_JAVKZF010000002.1"/>
</dbReference>
<dbReference type="GO" id="GO:0009055">
    <property type="term" value="F:electron transfer activity"/>
    <property type="evidence" value="ECO:0007669"/>
    <property type="project" value="InterPro"/>
</dbReference>